<dbReference type="GO" id="GO:0016705">
    <property type="term" value="F:oxidoreductase activity, acting on paired donors, with incorporation or reduction of molecular oxygen"/>
    <property type="evidence" value="ECO:0007669"/>
    <property type="project" value="InterPro"/>
</dbReference>
<comment type="cofactor">
    <cofactor evidence="1 8">
        <name>heme</name>
        <dbReference type="ChEBI" id="CHEBI:30413"/>
    </cofactor>
</comment>
<evidence type="ECO:0000256" key="6">
    <source>
        <dbReference type="ARBA" id="ARBA00023004"/>
    </source>
</evidence>
<evidence type="ECO:0000313" key="13">
    <source>
        <dbReference type="Proteomes" id="UP000595140"/>
    </source>
</evidence>
<evidence type="ECO:0000256" key="4">
    <source>
        <dbReference type="ARBA" id="ARBA00022723"/>
    </source>
</evidence>
<feature type="compositionally biased region" description="Basic and acidic residues" evidence="10">
    <location>
        <begin position="517"/>
        <end position="529"/>
    </location>
</feature>
<dbReference type="PROSITE" id="PS00086">
    <property type="entry name" value="CYTOCHROME_P450"/>
    <property type="match status" value="1"/>
</dbReference>
<evidence type="ECO:0000256" key="7">
    <source>
        <dbReference type="ARBA" id="ARBA00023033"/>
    </source>
</evidence>
<dbReference type="PRINTS" id="PR00463">
    <property type="entry name" value="EP450I"/>
</dbReference>
<keyword evidence="7 9" id="KW-0503">Monooxygenase</keyword>
<organism evidence="12 13">
    <name type="scientific">Cuscuta campestris</name>
    <dbReference type="NCBI Taxonomy" id="132261"/>
    <lineage>
        <taxon>Eukaryota</taxon>
        <taxon>Viridiplantae</taxon>
        <taxon>Streptophyta</taxon>
        <taxon>Embryophyta</taxon>
        <taxon>Tracheophyta</taxon>
        <taxon>Spermatophyta</taxon>
        <taxon>Magnoliopsida</taxon>
        <taxon>eudicotyledons</taxon>
        <taxon>Gunneridae</taxon>
        <taxon>Pentapetalae</taxon>
        <taxon>asterids</taxon>
        <taxon>lamiids</taxon>
        <taxon>Solanales</taxon>
        <taxon>Convolvulaceae</taxon>
        <taxon>Cuscuteae</taxon>
        <taxon>Cuscuta</taxon>
        <taxon>Cuscuta subgen. Grammica</taxon>
        <taxon>Cuscuta sect. Cleistogrammica</taxon>
    </lineage>
</organism>
<dbReference type="FunFam" id="1.10.630.10:FF:000126">
    <property type="entry name" value="Predicted protein"/>
    <property type="match status" value="1"/>
</dbReference>
<dbReference type="Pfam" id="PF00067">
    <property type="entry name" value="p450"/>
    <property type="match status" value="2"/>
</dbReference>
<reference evidence="12 13" key="1">
    <citation type="submission" date="2018-04" db="EMBL/GenBank/DDBJ databases">
        <authorList>
            <person name="Vogel A."/>
        </authorList>
    </citation>
    <scope>NUCLEOTIDE SEQUENCE [LARGE SCALE GENOMIC DNA]</scope>
</reference>
<dbReference type="EMBL" id="OOIL02002699">
    <property type="protein sequence ID" value="VFQ84351.1"/>
    <property type="molecule type" value="Genomic_DNA"/>
</dbReference>
<gene>
    <name evidence="12" type="ORF">CCAM_LOCUS26127</name>
</gene>
<feature type="transmembrane region" description="Helical" evidence="11">
    <location>
        <begin position="6"/>
        <end position="27"/>
    </location>
</feature>
<evidence type="ECO:0000256" key="11">
    <source>
        <dbReference type="SAM" id="Phobius"/>
    </source>
</evidence>
<proteinExistence type="inferred from homology"/>
<evidence type="ECO:0000313" key="12">
    <source>
        <dbReference type="EMBL" id="VFQ84351.1"/>
    </source>
</evidence>
<sequence>MDLIPLVFQALLPWILGVAVLFIIRFIHQRPQAKTPPGPRPWPIIGNLNLLTGSSNTHASLHLLSQKYGDLMLLHFGSKPVLVASSPESAKLFLKDHDAVFASRPPTAVGEYTFDRSDLAWSPYGSWWRRGRKILVSEVFTPRKLESFEWLRAEERMALISCLYSHAVGKKPVFLRDHLMRFTMSTVTRLVSGHKYCNDNPELRGSSVTMKKLQEFVDEWFLLSGAINIGDWVPWLNRFDLQGYQADEDHNDPEAELTPNRIKALIHDMFAGGSDTSAATVQWAFQELIRNPSVMERATEELDGVIGRERWVEEKDFVQLPYVEAIMAETFRLHPTGTLLPPRYSMEDCNVAGYEVARGTTVLVNAWSIGRNPKVWERAEEFYPERFLGKEVDMKGQDFRLMPFGSGRRMCPAYSLGLKIVRATLANLLHGFTWKLAGDMKPHDVSLEAVYGFTTHPKFPPSFLIEPRLPAHLDSFLFLFIYFLGVSTCEIPDESGSSSSPSIDHFKDDEEMLAEEQLDRSTRNGRPEETSEAGELQAVDQVDRPDVHGRPSERQKDGPLGVESTVDVVDRSDDHGRPSEGQKDMLQRDDEMVDREGENGRPSLRQKKDAQESFQTVNPVDRSTDCGRPSSP</sequence>
<dbReference type="PANTHER" id="PTHR47944:SF5">
    <property type="entry name" value="CYTOCHROME P450 71A1-LIKE"/>
    <property type="match status" value="1"/>
</dbReference>
<keyword evidence="11" id="KW-0812">Transmembrane</keyword>
<feature type="compositionally biased region" description="Basic and acidic residues" evidence="10">
    <location>
        <begin position="541"/>
        <end position="557"/>
    </location>
</feature>
<dbReference type="InterPro" id="IPR002401">
    <property type="entry name" value="Cyt_P450_E_grp-I"/>
</dbReference>
<evidence type="ECO:0000256" key="2">
    <source>
        <dbReference type="ARBA" id="ARBA00010617"/>
    </source>
</evidence>
<feature type="compositionally biased region" description="Basic and acidic residues" evidence="10">
    <location>
        <begin position="568"/>
        <end position="599"/>
    </location>
</feature>
<keyword evidence="5 9" id="KW-0560">Oxidoreductase</keyword>
<dbReference type="InterPro" id="IPR017972">
    <property type="entry name" value="Cyt_P450_CS"/>
</dbReference>
<evidence type="ECO:0000256" key="3">
    <source>
        <dbReference type="ARBA" id="ARBA00022617"/>
    </source>
</evidence>
<keyword evidence="6 8" id="KW-0408">Iron</keyword>
<name>A0A484M636_9ASTE</name>
<protein>
    <submittedName>
        <fullName evidence="12">Uncharacterized protein</fullName>
    </submittedName>
</protein>
<dbReference type="GO" id="GO:0020037">
    <property type="term" value="F:heme binding"/>
    <property type="evidence" value="ECO:0007669"/>
    <property type="project" value="InterPro"/>
</dbReference>
<dbReference type="CDD" id="cd20618">
    <property type="entry name" value="CYP71_clan"/>
    <property type="match status" value="1"/>
</dbReference>
<dbReference type="GO" id="GO:0005506">
    <property type="term" value="F:iron ion binding"/>
    <property type="evidence" value="ECO:0007669"/>
    <property type="project" value="InterPro"/>
</dbReference>
<keyword evidence="11" id="KW-1133">Transmembrane helix</keyword>
<keyword evidence="11" id="KW-0472">Membrane</keyword>
<keyword evidence="3 8" id="KW-0349">Heme</keyword>
<dbReference type="Proteomes" id="UP000595140">
    <property type="component" value="Unassembled WGS sequence"/>
</dbReference>
<accession>A0A484M636</accession>
<evidence type="ECO:0000256" key="9">
    <source>
        <dbReference type="RuleBase" id="RU000461"/>
    </source>
</evidence>
<dbReference type="Gene3D" id="1.10.630.10">
    <property type="entry name" value="Cytochrome P450"/>
    <property type="match status" value="2"/>
</dbReference>
<dbReference type="InterPro" id="IPR001128">
    <property type="entry name" value="Cyt_P450"/>
</dbReference>
<dbReference type="PANTHER" id="PTHR47944">
    <property type="entry name" value="CYTOCHROME P450 98A9"/>
    <property type="match status" value="1"/>
</dbReference>
<evidence type="ECO:0000256" key="8">
    <source>
        <dbReference type="PIRSR" id="PIRSR602401-1"/>
    </source>
</evidence>
<dbReference type="PRINTS" id="PR00385">
    <property type="entry name" value="P450"/>
</dbReference>
<dbReference type="GO" id="GO:0004497">
    <property type="term" value="F:monooxygenase activity"/>
    <property type="evidence" value="ECO:0007669"/>
    <property type="project" value="UniProtKB-KW"/>
</dbReference>
<dbReference type="SUPFAM" id="SSF48264">
    <property type="entry name" value="Cytochrome P450"/>
    <property type="match status" value="1"/>
</dbReference>
<dbReference type="OrthoDB" id="2789670at2759"/>
<evidence type="ECO:0000256" key="10">
    <source>
        <dbReference type="SAM" id="MobiDB-lite"/>
    </source>
</evidence>
<feature type="region of interest" description="Disordered" evidence="10">
    <location>
        <begin position="516"/>
        <end position="632"/>
    </location>
</feature>
<dbReference type="AlphaFoldDB" id="A0A484M636"/>
<evidence type="ECO:0000256" key="1">
    <source>
        <dbReference type="ARBA" id="ARBA00001971"/>
    </source>
</evidence>
<evidence type="ECO:0000256" key="5">
    <source>
        <dbReference type="ARBA" id="ARBA00023002"/>
    </source>
</evidence>
<feature type="binding site" description="axial binding residue" evidence="8">
    <location>
        <position position="411"/>
    </location>
    <ligand>
        <name>heme</name>
        <dbReference type="ChEBI" id="CHEBI:30413"/>
    </ligand>
    <ligandPart>
        <name>Fe</name>
        <dbReference type="ChEBI" id="CHEBI:18248"/>
    </ligandPart>
</feature>
<keyword evidence="4 8" id="KW-0479">Metal-binding</keyword>
<dbReference type="InterPro" id="IPR036396">
    <property type="entry name" value="Cyt_P450_sf"/>
</dbReference>
<comment type="similarity">
    <text evidence="2 9">Belongs to the cytochrome P450 family.</text>
</comment>
<keyword evidence="13" id="KW-1185">Reference proteome</keyword>